<dbReference type="CDD" id="cd20269">
    <property type="entry name" value="Complex1_LYR_LYRM9"/>
    <property type="match status" value="1"/>
</dbReference>
<protein>
    <recommendedName>
        <fullName evidence="2">LYR motif-containing protein 9</fullName>
    </recommendedName>
</protein>
<dbReference type="EMBL" id="JAWDGP010000462">
    <property type="protein sequence ID" value="KAK3800315.1"/>
    <property type="molecule type" value="Genomic_DNA"/>
</dbReference>
<accession>A0AAE1B666</accession>
<dbReference type="InterPro" id="IPR008011">
    <property type="entry name" value="Complex1_LYR_dom"/>
</dbReference>
<sequence length="71" mass="8495">MIRSPASLYKHLLRCIQKLPPEAQDYYKHHVRQGFKSHSDENDPERIKQIMERAVEDAEWVILKYSEKGKK</sequence>
<dbReference type="InterPro" id="IPR052151">
    <property type="entry name" value="Complex_I_LYR"/>
</dbReference>
<dbReference type="Proteomes" id="UP001283361">
    <property type="component" value="Unassembled WGS sequence"/>
</dbReference>
<keyword evidence="5" id="KW-1185">Reference proteome</keyword>
<dbReference type="PANTHER" id="PTHR47061:SF1">
    <property type="entry name" value="LYR MOTIF-CONTAINING PROTEIN 9"/>
    <property type="match status" value="1"/>
</dbReference>
<evidence type="ECO:0000313" key="4">
    <source>
        <dbReference type="EMBL" id="KAK3800315.1"/>
    </source>
</evidence>
<dbReference type="PANTHER" id="PTHR47061">
    <property type="entry name" value="LYR MOTIF-CONTAINING PROTEIN 9"/>
    <property type="match status" value="1"/>
</dbReference>
<reference evidence="4" key="1">
    <citation type="journal article" date="2023" name="G3 (Bethesda)">
        <title>A reference genome for the long-term kleptoplast-retaining sea slug Elysia crispata morphotype clarki.</title>
        <authorList>
            <person name="Eastman K.E."/>
            <person name="Pendleton A.L."/>
            <person name="Shaikh M.A."/>
            <person name="Suttiyut T."/>
            <person name="Ogas R."/>
            <person name="Tomko P."/>
            <person name="Gavelis G."/>
            <person name="Widhalm J.R."/>
            <person name="Wisecaver J.H."/>
        </authorList>
    </citation>
    <scope>NUCLEOTIDE SEQUENCE</scope>
    <source>
        <strain evidence="4">ECLA1</strain>
    </source>
</reference>
<evidence type="ECO:0000313" key="5">
    <source>
        <dbReference type="Proteomes" id="UP001283361"/>
    </source>
</evidence>
<proteinExistence type="inferred from homology"/>
<dbReference type="Pfam" id="PF05347">
    <property type="entry name" value="Complex1_LYR"/>
    <property type="match status" value="1"/>
</dbReference>
<feature type="domain" description="Complex 1 LYR protein" evidence="3">
    <location>
        <begin position="5"/>
        <end position="59"/>
    </location>
</feature>
<name>A0AAE1B666_9GAST</name>
<dbReference type="AlphaFoldDB" id="A0AAE1B666"/>
<organism evidence="4 5">
    <name type="scientific">Elysia crispata</name>
    <name type="common">lettuce slug</name>
    <dbReference type="NCBI Taxonomy" id="231223"/>
    <lineage>
        <taxon>Eukaryota</taxon>
        <taxon>Metazoa</taxon>
        <taxon>Spiralia</taxon>
        <taxon>Lophotrochozoa</taxon>
        <taxon>Mollusca</taxon>
        <taxon>Gastropoda</taxon>
        <taxon>Heterobranchia</taxon>
        <taxon>Euthyneura</taxon>
        <taxon>Panpulmonata</taxon>
        <taxon>Sacoglossa</taxon>
        <taxon>Placobranchoidea</taxon>
        <taxon>Plakobranchidae</taxon>
        <taxon>Elysia</taxon>
    </lineage>
</organism>
<evidence type="ECO:0000256" key="1">
    <source>
        <dbReference type="ARBA" id="ARBA00025757"/>
    </source>
</evidence>
<gene>
    <name evidence="4" type="ORF">RRG08_020290</name>
</gene>
<comment type="similarity">
    <text evidence="1">Belongs to the complex I LYR family. LYRM9 subfamily.</text>
</comment>
<dbReference type="InterPro" id="IPR045291">
    <property type="entry name" value="Complex1_LYR_LYRM9"/>
</dbReference>
<comment type="caution">
    <text evidence="4">The sequence shown here is derived from an EMBL/GenBank/DDBJ whole genome shotgun (WGS) entry which is preliminary data.</text>
</comment>
<evidence type="ECO:0000256" key="2">
    <source>
        <dbReference type="ARBA" id="ARBA00026234"/>
    </source>
</evidence>
<evidence type="ECO:0000259" key="3">
    <source>
        <dbReference type="Pfam" id="PF05347"/>
    </source>
</evidence>